<keyword evidence="8" id="KW-1185">Reference proteome</keyword>
<name>A0A564ZLK8_9BACT</name>
<proteinExistence type="inferred from homology"/>
<dbReference type="PRINTS" id="PR01652">
    <property type="entry name" value="SHAPEPROTEIN"/>
</dbReference>
<dbReference type="EMBL" id="CABIKM010000026">
    <property type="protein sequence ID" value="VUZ85532.1"/>
    <property type="molecule type" value="Genomic_DNA"/>
</dbReference>
<comment type="similarity">
    <text evidence="6">Belongs to the FtsA/MreB family.</text>
</comment>
<keyword evidence="5" id="KW-0133">Cell shape</keyword>
<organism evidence="7 8">
    <name type="scientific">Candidatus Methylomirabilis lanthanidiphila</name>
    <dbReference type="NCBI Taxonomy" id="2211376"/>
    <lineage>
        <taxon>Bacteria</taxon>
        <taxon>Candidatus Methylomirabilota</taxon>
        <taxon>Candidatus Methylomirabilia</taxon>
        <taxon>Candidatus Methylomirabilales</taxon>
        <taxon>Candidatus Methylomirabilaceae</taxon>
        <taxon>Candidatus Methylomirabilis</taxon>
    </lineage>
</organism>
<dbReference type="SUPFAM" id="SSF53067">
    <property type="entry name" value="Actin-like ATPase domain"/>
    <property type="match status" value="2"/>
</dbReference>
<evidence type="ECO:0000256" key="4">
    <source>
        <dbReference type="ARBA" id="ARBA00022840"/>
    </source>
</evidence>
<dbReference type="GO" id="GO:0005524">
    <property type="term" value="F:ATP binding"/>
    <property type="evidence" value="ECO:0007669"/>
    <property type="project" value="UniProtKB-KW"/>
</dbReference>
<evidence type="ECO:0000256" key="5">
    <source>
        <dbReference type="ARBA" id="ARBA00022960"/>
    </source>
</evidence>
<accession>A0A564ZLK8</accession>
<evidence type="ECO:0000313" key="7">
    <source>
        <dbReference type="EMBL" id="VUZ85532.1"/>
    </source>
</evidence>
<dbReference type="GO" id="GO:0000902">
    <property type="term" value="P:cell morphogenesis"/>
    <property type="evidence" value="ECO:0007669"/>
    <property type="project" value="InterPro"/>
</dbReference>
<reference evidence="7 8" key="1">
    <citation type="submission" date="2019-07" db="EMBL/GenBank/DDBJ databases">
        <authorList>
            <person name="Cremers G."/>
        </authorList>
    </citation>
    <scope>NUCLEOTIDE SEQUENCE [LARGE SCALE GENOMIC DNA]</scope>
</reference>
<dbReference type="Proteomes" id="UP000334340">
    <property type="component" value="Unassembled WGS sequence"/>
</dbReference>
<keyword evidence="4" id="KW-0067">ATP-binding</keyword>
<dbReference type="InterPro" id="IPR056546">
    <property type="entry name" value="MreB_MamK-like"/>
</dbReference>
<keyword evidence="3" id="KW-0547">Nucleotide-binding</keyword>
<dbReference type="InterPro" id="IPR004753">
    <property type="entry name" value="MreB"/>
</dbReference>
<evidence type="ECO:0000256" key="6">
    <source>
        <dbReference type="ARBA" id="ARBA00023458"/>
    </source>
</evidence>
<dbReference type="Pfam" id="PF06723">
    <property type="entry name" value="MreB_Mbl"/>
    <property type="match status" value="1"/>
</dbReference>
<dbReference type="GO" id="GO:0005737">
    <property type="term" value="C:cytoplasm"/>
    <property type="evidence" value="ECO:0007669"/>
    <property type="project" value="UniProtKB-SubCell"/>
</dbReference>
<gene>
    <name evidence="7" type="ORF">MELA_01917</name>
</gene>
<protein>
    <submittedName>
        <fullName evidence="7">Rod shape-determining protein Mbl</fullName>
    </submittedName>
</protein>
<dbReference type="PANTHER" id="PTHR42749">
    <property type="entry name" value="CELL SHAPE-DETERMINING PROTEIN MREB"/>
    <property type="match status" value="1"/>
</dbReference>
<dbReference type="InterPro" id="IPR043129">
    <property type="entry name" value="ATPase_NBD"/>
</dbReference>
<dbReference type="PANTHER" id="PTHR42749:SF1">
    <property type="entry name" value="CELL SHAPE-DETERMINING PROTEIN MREB"/>
    <property type="match status" value="1"/>
</dbReference>
<dbReference type="GO" id="GO:0008360">
    <property type="term" value="P:regulation of cell shape"/>
    <property type="evidence" value="ECO:0007669"/>
    <property type="project" value="UniProtKB-KW"/>
</dbReference>
<evidence type="ECO:0000256" key="1">
    <source>
        <dbReference type="ARBA" id="ARBA00004496"/>
    </source>
</evidence>
<sequence>MAFLPRFYRNPAIAVDLGTAHTRVARSNRPALELPSVMGERLALRRGVVVDKDAAVAVLKTLIRSATNRFSRPYALICVPTDADDRERAAVFDCVSEAGARAVFLVPEPLAAAVGAGVDVSSPYAHMVLDIGEGVTDCAIIKEGGIVASRAVRIGCGDLREAVTKTILSEWGLSVATDEAESILRRIDVERVASEKELATITGLDAGTRTRVRLSIPTAALYAALQPALSAILHSATTLFRDIPHAWGSQIIDTGLLLSGGGSLLRGMRECVAAATLLGVSLADDPLGAVVRGAREMLPFADVL</sequence>
<evidence type="ECO:0000313" key="8">
    <source>
        <dbReference type="Proteomes" id="UP000334340"/>
    </source>
</evidence>
<dbReference type="AlphaFoldDB" id="A0A564ZLK8"/>
<evidence type="ECO:0000256" key="2">
    <source>
        <dbReference type="ARBA" id="ARBA00022490"/>
    </source>
</evidence>
<keyword evidence="2" id="KW-0963">Cytoplasm</keyword>
<evidence type="ECO:0000256" key="3">
    <source>
        <dbReference type="ARBA" id="ARBA00022741"/>
    </source>
</evidence>
<dbReference type="Gene3D" id="3.30.420.40">
    <property type="match status" value="3"/>
</dbReference>
<comment type="subcellular location">
    <subcellularLocation>
        <location evidence="1">Cytoplasm</location>
    </subcellularLocation>
</comment>